<dbReference type="GO" id="GO:0006048">
    <property type="term" value="P:UDP-N-acetylglucosamine biosynthetic process"/>
    <property type="evidence" value="ECO:0007669"/>
    <property type="project" value="TreeGrafter"/>
</dbReference>
<dbReference type="AlphaFoldDB" id="A0A4R1B3G8"/>
<dbReference type="InterPro" id="IPR005843">
    <property type="entry name" value="A-D-PHexomutase_C"/>
</dbReference>
<keyword evidence="3" id="KW-0597">Phosphoprotein</keyword>
<dbReference type="GO" id="GO:0009252">
    <property type="term" value="P:peptidoglycan biosynthetic process"/>
    <property type="evidence" value="ECO:0007669"/>
    <property type="project" value="TreeGrafter"/>
</dbReference>
<evidence type="ECO:0000256" key="2">
    <source>
        <dbReference type="ARBA" id="ARBA00010231"/>
    </source>
</evidence>
<evidence type="ECO:0000313" key="13">
    <source>
        <dbReference type="Proteomes" id="UP000295334"/>
    </source>
</evidence>
<dbReference type="InterPro" id="IPR005844">
    <property type="entry name" value="A-D-PHexomutase_a/b/a-I"/>
</dbReference>
<name>A0A4R1B3G8_9BACT</name>
<dbReference type="EC" id="5.4.2.10" evidence="12"/>
<proteinExistence type="inferred from homology"/>
<dbReference type="GO" id="GO:0008966">
    <property type="term" value="F:phosphoglucosamine mutase activity"/>
    <property type="evidence" value="ECO:0007669"/>
    <property type="project" value="UniProtKB-EC"/>
</dbReference>
<sequence length="465" mass="50355">MALIKSISGIRGTIGGKPGENLTPIDVVKFTAAYGSLILEGADKSVPAKIVVGRDGRMSGELVSGLVINTLIGLGLQVIDLGLSTTPTVELATKAEGAAGGIIITASHNPKEWNALKLLNSEGEFISAELGARVLELAATEQILFPNVDKLGSVSRDDSWMQKHIDLVLDYPLTNKKAIEKKEFKVVVDCVNSTGALIVPQLLTALGATEVIVLNGEVNGRFAHNPEPLPEHLSQLSNEVVKQNAHLGIAVDPDVDRLCFVCEDGSMFGEEYTLVAVADYVLGKRPGNTVSNMSSTKALKEVTLRQGGQYFPSAVGEVNVVKKMKDQNAVIGGEGNGGIIVPDFHYGRDALIGIALFLSHFASSKKTSLKSFRANYPDYFISKQKMELEKGLDVPAIFEQIMKKYKNNPINTEDGLKIEFDTDWVHLRTSNTEPIIRIYAESNFETTANNIARKLMNDIRECSNG</sequence>
<reference evidence="12 13" key="1">
    <citation type="submission" date="2019-03" db="EMBL/GenBank/DDBJ databases">
        <authorList>
            <person name="Kim M.K.M."/>
        </authorList>
    </citation>
    <scope>NUCLEOTIDE SEQUENCE [LARGE SCALE GENOMIC DNA]</scope>
    <source>
        <strain evidence="12 13">17J68-12</strain>
    </source>
</reference>
<dbReference type="Pfam" id="PF02880">
    <property type="entry name" value="PGM_PMM_III"/>
    <property type="match status" value="1"/>
</dbReference>
<feature type="domain" description="Alpha-D-phosphohexomutase alpha/beta/alpha" evidence="11">
    <location>
        <begin position="272"/>
        <end position="375"/>
    </location>
</feature>
<feature type="domain" description="Alpha-D-phosphohexomutase C-terminal" evidence="8">
    <location>
        <begin position="393"/>
        <end position="453"/>
    </location>
</feature>
<keyword evidence="5 7" id="KW-0460">Magnesium</keyword>
<dbReference type="Pfam" id="PF00408">
    <property type="entry name" value="PGM_PMM_IV"/>
    <property type="match status" value="1"/>
</dbReference>
<dbReference type="InterPro" id="IPR005841">
    <property type="entry name" value="Alpha-D-phosphohexomutase_SF"/>
</dbReference>
<keyword evidence="4 7" id="KW-0479">Metal-binding</keyword>
<dbReference type="PROSITE" id="PS00710">
    <property type="entry name" value="PGM_PMM"/>
    <property type="match status" value="1"/>
</dbReference>
<dbReference type="InterPro" id="IPR005845">
    <property type="entry name" value="A-D-PHexomutase_a/b/a-II"/>
</dbReference>
<keyword evidence="6 12" id="KW-0413">Isomerase</keyword>
<keyword evidence="13" id="KW-1185">Reference proteome</keyword>
<dbReference type="Proteomes" id="UP000295334">
    <property type="component" value="Unassembled WGS sequence"/>
</dbReference>
<evidence type="ECO:0000256" key="3">
    <source>
        <dbReference type="ARBA" id="ARBA00022553"/>
    </source>
</evidence>
<dbReference type="GO" id="GO:0004615">
    <property type="term" value="F:phosphomannomutase activity"/>
    <property type="evidence" value="ECO:0007669"/>
    <property type="project" value="TreeGrafter"/>
</dbReference>
<comment type="caution">
    <text evidence="12">The sequence shown here is derived from an EMBL/GenBank/DDBJ whole genome shotgun (WGS) entry which is preliminary data.</text>
</comment>
<evidence type="ECO:0000256" key="1">
    <source>
        <dbReference type="ARBA" id="ARBA00001946"/>
    </source>
</evidence>
<feature type="domain" description="Alpha-D-phosphohexomutase alpha/beta/alpha" evidence="9">
    <location>
        <begin position="8"/>
        <end position="139"/>
    </location>
</feature>
<dbReference type="InterPro" id="IPR005846">
    <property type="entry name" value="A-D-PHexomutase_a/b/a-III"/>
</dbReference>
<comment type="similarity">
    <text evidence="2 7">Belongs to the phosphohexose mutase family.</text>
</comment>
<dbReference type="SUPFAM" id="SSF55957">
    <property type="entry name" value="Phosphoglucomutase, C-terminal domain"/>
    <property type="match status" value="1"/>
</dbReference>
<dbReference type="Gene3D" id="3.30.310.50">
    <property type="entry name" value="Alpha-D-phosphohexomutase, C-terminal domain"/>
    <property type="match status" value="1"/>
</dbReference>
<dbReference type="InterPro" id="IPR024086">
    <property type="entry name" value="GlmM_arc-type"/>
</dbReference>
<evidence type="ECO:0000259" key="11">
    <source>
        <dbReference type="Pfam" id="PF02880"/>
    </source>
</evidence>
<dbReference type="Gene3D" id="3.40.120.10">
    <property type="entry name" value="Alpha-D-Glucose-1,6-Bisphosphate, subunit A, domain 3"/>
    <property type="match status" value="3"/>
</dbReference>
<dbReference type="Pfam" id="PF02879">
    <property type="entry name" value="PGM_PMM_II"/>
    <property type="match status" value="1"/>
</dbReference>
<organism evidence="12 13">
    <name type="scientific">Flaviaesturariibacter flavus</name>
    <dbReference type="NCBI Taxonomy" id="2502780"/>
    <lineage>
        <taxon>Bacteria</taxon>
        <taxon>Pseudomonadati</taxon>
        <taxon>Bacteroidota</taxon>
        <taxon>Chitinophagia</taxon>
        <taxon>Chitinophagales</taxon>
        <taxon>Chitinophagaceae</taxon>
        <taxon>Flaviaestuariibacter</taxon>
    </lineage>
</organism>
<dbReference type="GO" id="GO:0005975">
    <property type="term" value="P:carbohydrate metabolic process"/>
    <property type="evidence" value="ECO:0007669"/>
    <property type="project" value="InterPro"/>
</dbReference>
<evidence type="ECO:0000259" key="8">
    <source>
        <dbReference type="Pfam" id="PF00408"/>
    </source>
</evidence>
<dbReference type="InterPro" id="IPR036900">
    <property type="entry name" value="A-D-PHexomutase_C_sf"/>
</dbReference>
<dbReference type="NCBIfam" id="TIGR03990">
    <property type="entry name" value="Arch_GlmM"/>
    <property type="match status" value="1"/>
</dbReference>
<dbReference type="InterPro" id="IPR016066">
    <property type="entry name" value="A-D-PHexomutase_CS"/>
</dbReference>
<evidence type="ECO:0000256" key="5">
    <source>
        <dbReference type="ARBA" id="ARBA00022842"/>
    </source>
</evidence>
<evidence type="ECO:0000259" key="9">
    <source>
        <dbReference type="Pfam" id="PF02878"/>
    </source>
</evidence>
<dbReference type="PANTHER" id="PTHR42946">
    <property type="entry name" value="PHOSPHOHEXOSE MUTASE"/>
    <property type="match status" value="1"/>
</dbReference>
<comment type="cofactor">
    <cofactor evidence="1">
        <name>Mg(2+)</name>
        <dbReference type="ChEBI" id="CHEBI:18420"/>
    </cofactor>
</comment>
<dbReference type="SUPFAM" id="SSF53738">
    <property type="entry name" value="Phosphoglucomutase, first 3 domains"/>
    <property type="match status" value="3"/>
</dbReference>
<evidence type="ECO:0000259" key="10">
    <source>
        <dbReference type="Pfam" id="PF02879"/>
    </source>
</evidence>
<dbReference type="RefSeq" id="WP_131450507.1">
    <property type="nucleotide sequence ID" value="NZ_SJZI01000052.1"/>
</dbReference>
<dbReference type="Pfam" id="PF02878">
    <property type="entry name" value="PGM_PMM_I"/>
    <property type="match status" value="1"/>
</dbReference>
<dbReference type="InterPro" id="IPR050060">
    <property type="entry name" value="Phosphoglucosamine_mutase"/>
</dbReference>
<accession>A0A4R1B3G8</accession>
<evidence type="ECO:0000256" key="7">
    <source>
        <dbReference type="RuleBase" id="RU004326"/>
    </source>
</evidence>
<evidence type="ECO:0000256" key="4">
    <source>
        <dbReference type="ARBA" id="ARBA00022723"/>
    </source>
</evidence>
<dbReference type="GO" id="GO:0000287">
    <property type="term" value="F:magnesium ion binding"/>
    <property type="evidence" value="ECO:0007669"/>
    <property type="project" value="InterPro"/>
</dbReference>
<dbReference type="PANTHER" id="PTHR42946:SF1">
    <property type="entry name" value="PHOSPHOGLUCOMUTASE (ALPHA-D-GLUCOSE-1,6-BISPHOSPHATE-DEPENDENT)"/>
    <property type="match status" value="1"/>
</dbReference>
<dbReference type="OrthoDB" id="9806956at2"/>
<evidence type="ECO:0000256" key="6">
    <source>
        <dbReference type="ARBA" id="ARBA00023235"/>
    </source>
</evidence>
<gene>
    <name evidence="12" type="primary">glmM</name>
    <name evidence="12" type="ORF">EPD60_15855</name>
</gene>
<dbReference type="InterPro" id="IPR016055">
    <property type="entry name" value="A-D-PHexomutase_a/b/a-I/II/III"/>
</dbReference>
<protein>
    <submittedName>
        <fullName evidence="12">Phosphoglucosamine mutase</fullName>
        <ecNumber evidence="12">5.4.2.10</ecNumber>
    </submittedName>
</protein>
<feature type="domain" description="Alpha-D-phosphohexomutase alpha/beta/alpha" evidence="10">
    <location>
        <begin position="173"/>
        <end position="265"/>
    </location>
</feature>
<dbReference type="EMBL" id="SJZI01000052">
    <property type="protein sequence ID" value="TCJ12030.1"/>
    <property type="molecule type" value="Genomic_DNA"/>
</dbReference>
<dbReference type="PRINTS" id="PR00509">
    <property type="entry name" value="PGMPMM"/>
</dbReference>
<dbReference type="GO" id="GO:0005829">
    <property type="term" value="C:cytosol"/>
    <property type="evidence" value="ECO:0007669"/>
    <property type="project" value="TreeGrafter"/>
</dbReference>
<evidence type="ECO:0000313" key="12">
    <source>
        <dbReference type="EMBL" id="TCJ12030.1"/>
    </source>
</evidence>